<gene>
    <name evidence="2" type="ORF">Tco_0725734</name>
</gene>
<evidence type="ECO:0000313" key="2">
    <source>
        <dbReference type="EMBL" id="GJS75853.1"/>
    </source>
</evidence>
<keyword evidence="2" id="KW-0695">RNA-directed DNA polymerase</keyword>
<organism evidence="2 3">
    <name type="scientific">Tanacetum coccineum</name>
    <dbReference type="NCBI Taxonomy" id="301880"/>
    <lineage>
        <taxon>Eukaryota</taxon>
        <taxon>Viridiplantae</taxon>
        <taxon>Streptophyta</taxon>
        <taxon>Embryophyta</taxon>
        <taxon>Tracheophyta</taxon>
        <taxon>Spermatophyta</taxon>
        <taxon>Magnoliopsida</taxon>
        <taxon>eudicotyledons</taxon>
        <taxon>Gunneridae</taxon>
        <taxon>Pentapetalae</taxon>
        <taxon>asterids</taxon>
        <taxon>campanulids</taxon>
        <taxon>Asterales</taxon>
        <taxon>Asteraceae</taxon>
        <taxon>Asteroideae</taxon>
        <taxon>Anthemideae</taxon>
        <taxon>Anthemidinae</taxon>
        <taxon>Tanacetum</taxon>
    </lineage>
</organism>
<comment type="caution">
    <text evidence="2">The sequence shown here is derived from an EMBL/GenBank/DDBJ whole genome shotgun (WGS) entry which is preliminary data.</text>
</comment>
<dbReference type="PROSITE" id="PS50878">
    <property type="entry name" value="RT_POL"/>
    <property type="match status" value="1"/>
</dbReference>
<dbReference type="Proteomes" id="UP001151760">
    <property type="component" value="Unassembled WGS sequence"/>
</dbReference>
<evidence type="ECO:0000313" key="3">
    <source>
        <dbReference type="Proteomes" id="UP001151760"/>
    </source>
</evidence>
<dbReference type="EMBL" id="BQNB010010333">
    <property type="protein sequence ID" value="GJS75853.1"/>
    <property type="molecule type" value="Genomic_DNA"/>
</dbReference>
<dbReference type="GO" id="GO:0003964">
    <property type="term" value="F:RNA-directed DNA polymerase activity"/>
    <property type="evidence" value="ECO:0007669"/>
    <property type="project" value="UniProtKB-KW"/>
</dbReference>
<keyword evidence="2" id="KW-0808">Transferase</keyword>
<dbReference type="Pfam" id="PF00078">
    <property type="entry name" value="RVT_1"/>
    <property type="match status" value="1"/>
</dbReference>
<keyword evidence="3" id="KW-1185">Reference proteome</keyword>
<sequence>MSGASLQVLRETLAESSHTLTNVDDEDLDLSETNIMQCKRKICDGHYIAVVRVLSSSGVAPYSDATLEDSKTKHPFQPSLSLPHIPIDHHPLIASSIVVLDRIKSFPRGTSCGRDWLRAQHLMDCLSGAAVAMLGEYIARVPLTLLVKPGGSIRPIDVGIILRRLVSKVSAIMIDHSLDGYLDGLQFDVGVPGGSEAILHVVNHLIEGCGDDVDLSMLLVDFKNAFNLVDRELMLREVRLRCPAISPWVEFCYSNLARLYYEEHTIWSYQGVQQGGPLGSLIFDLVLHPLICKIRDSFSLSLHAWYLDDDTIIGDTLVLGKAILYYAHMPSRVFESAQRSFNAALRSSLKRIVTASGPRFGDRQWRLSTLPFSFEGLGVYSARDVLNYAFIASQLQFADLKTKLLRHTSIVASGPIFDDALCVFNTSMETDLSSNPSEIAAPKPMKKIADIYFTRVTKNAESILFLSPRQMALWKSQREDHTFDWLMTVPISTLGQTMNACDEVFIALGWHLEEIHPGDGIATIKRRRHDIHGDDVRDSSTVSGRGRLKVDLEPSTWRRRQKYKATPSQ</sequence>
<reference evidence="2" key="1">
    <citation type="journal article" date="2022" name="Int. J. Mol. Sci.">
        <title>Draft Genome of Tanacetum Coccineum: Genomic Comparison of Closely Related Tanacetum-Family Plants.</title>
        <authorList>
            <person name="Yamashiro T."/>
            <person name="Shiraishi A."/>
            <person name="Nakayama K."/>
            <person name="Satake H."/>
        </authorList>
    </citation>
    <scope>NUCLEOTIDE SEQUENCE</scope>
</reference>
<name>A0ABQ4YDP9_9ASTR</name>
<reference evidence="2" key="2">
    <citation type="submission" date="2022-01" db="EMBL/GenBank/DDBJ databases">
        <authorList>
            <person name="Yamashiro T."/>
            <person name="Shiraishi A."/>
            <person name="Satake H."/>
            <person name="Nakayama K."/>
        </authorList>
    </citation>
    <scope>NUCLEOTIDE SEQUENCE</scope>
</reference>
<keyword evidence="2" id="KW-0548">Nucleotidyltransferase</keyword>
<feature type="domain" description="Reverse transcriptase" evidence="1">
    <location>
        <begin position="127"/>
        <end position="379"/>
    </location>
</feature>
<accession>A0ABQ4YDP9</accession>
<dbReference type="PANTHER" id="PTHR48462:SF1">
    <property type="entry name" value="PROTEIN, PUTATIVE-RELATED"/>
    <property type="match status" value="1"/>
</dbReference>
<dbReference type="InterPro" id="IPR000477">
    <property type="entry name" value="RT_dom"/>
</dbReference>
<protein>
    <submittedName>
        <fullName evidence="2">Reverse transcriptase domain-containing protein</fullName>
    </submittedName>
</protein>
<dbReference type="PANTHER" id="PTHR48462">
    <property type="entry name" value="PROTEIN, PUTATIVE-RELATED"/>
    <property type="match status" value="1"/>
</dbReference>
<proteinExistence type="predicted"/>
<evidence type="ECO:0000259" key="1">
    <source>
        <dbReference type="PROSITE" id="PS50878"/>
    </source>
</evidence>